<proteinExistence type="predicted"/>
<dbReference type="GO" id="GO:0016020">
    <property type="term" value="C:membrane"/>
    <property type="evidence" value="ECO:0007669"/>
    <property type="project" value="UniProtKB-SubCell"/>
</dbReference>
<keyword evidence="6" id="KW-1133">Transmembrane helix</keyword>
<evidence type="ECO:0000256" key="7">
    <source>
        <dbReference type="ARBA" id="ARBA00023136"/>
    </source>
</evidence>
<evidence type="ECO:0000256" key="1">
    <source>
        <dbReference type="ARBA" id="ARBA00004167"/>
    </source>
</evidence>
<dbReference type="Pfam" id="PF08263">
    <property type="entry name" value="LRRNT_2"/>
    <property type="match status" value="1"/>
</dbReference>
<dbReference type="SUPFAM" id="SSF52058">
    <property type="entry name" value="L domain-like"/>
    <property type="match status" value="2"/>
</dbReference>
<keyword evidence="4 8" id="KW-0732">Signal</keyword>
<evidence type="ECO:0000256" key="8">
    <source>
        <dbReference type="SAM" id="SignalP"/>
    </source>
</evidence>
<dbReference type="InterPro" id="IPR055414">
    <property type="entry name" value="LRR_R13L4/SHOC2-like"/>
</dbReference>
<keyword evidence="2" id="KW-0433">Leucine-rich repeat</keyword>
<evidence type="ECO:0000256" key="3">
    <source>
        <dbReference type="ARBA" id="ARBA00022692"/>
    </source>
</evidence>
<accession>A0A6A3C7B1</accession>
<dbReference type="InterPro" id="IPR003591">
    <property type="entry name" value="Leu-rich_rpt_typical-subtyp"/>
</dbReference>
<evidence type="ECO:0000256" key="6">
    <source>
        <dbReference type="ARBA" id="ARBA00022989"/>
    </source>
</evidence>
<dbReference type="InterPro" id="IPR032675">
    <property type="entry name" value="LRR_dom_sf"/>
</dbReference>
<dbReference type="Gene3D" id="3.80.10.10">
    <property type="entry name" value="Ribonuclease Inhibitor"/>
    <property type="match status" value="2"/>
</dbReference>
<dbReference type="PANTHER" id="PTHR48057:SF18">
    <property type="entry name" value="REPEAT RECEPTOR-LIKE PROTEIN KINASE FAMILY PROTEIN, PUTATIVE-RELATED"/>
    <property type="match status" value="1"/>
</dbReference>
<keyword evidence="12" id="KW-1185">Reference proteome</keyword>
<dbReference type="EMBL" id="VEPZ02000459">
    <property type="protein sequence ID" value="KAE8724624.1"/>
    <property type="molecule type" value="Genomic_DNA"/>
</dbReference>
<evidence type="ECO:0000259" key="9">
    <source>
        <dbReference type="Pfam" id="PF08263"/>
    </source>
</evidence>
<keyword evidence="5" id="KW-0677">Repeat</keyword>
<dbReference type="InterPro" id="IPR001611">
    <property type="entry name" value="Leu-rich_rpt"/>
</dbReference>
<feature type="domain" description="Disease resistance R13L4/SHOC-2-like LRR" evidence="10">
    <location>
        <begin position="96"/>
        <end position="331"/>
    </location>
</feature>
<dbReference type="InterPro" id="IPR052595">
    <property type="entry name" value="LRRC69/RLP"/>
</dbReference>
<sequence length="420" mass="45784">MELPRKHINSFFPGFGSSLMLQLAGLATASHVVRGNDTDQQALLHFKSKITGDQLRIMDSWNSSIHFCQWRGVTCGRGREHQRVTKLELQYLKLSGSLSPYVGNLSFLTELNLTGNSFYSQIPQEIGRLRRLEVLRLTNNSISGEIPSNLSACSKLTFVNMRGNQLRGEIPASLGFLSNLKLMSFSNNSLRGSIPPSLGNLSSLQELTLSINQLTGILPEALGRLTNLSYFTVGSNGISGILPISMFNLSNVQVFDITGNMIQGTLSSDLPITMPNVEFFSIGGNQISGTIPISISNATNLNVLQFAENRLSGSVPSLEKLDKLFRLSLYQNHLGHGRDGDLNFLCTLVNNTKLGTLSITENNFGGMLPKCISNFSSTLSHLSMDRNKILGRTPDGIGNLINLEALGGGITKSTIRFDSL</sequence>
<evidence type="ECO:0000256" key="5">
    <source>
        <dbReference type="ARBA" id="ARBA00022737"/>
    </source>
</evidence>
<comment type="caution">
    <text evidence="11">The sequence shown here is derived from an EMBL/GenBank/DDBJ whole genome shotgun (WGS) entry which is preliminary data.</text>
</comment>
<evidence type="ECO:0000256" key="2">
    <source>
        <dbReference type="ARBA" id="ARBA00022614"/>
    </source>
</evidence>
<evidence type="ECO:0000313" key="11">
    <source>
        <dbReference type="EMBL" id="KAE8724624.1"/>
    </source>
</evidence>
<evidence type="ECO:0000313" key="12">
    <source>
        <dbReference type="Proteomes" id="UP000436088"/>
    </source>
</evidence>
<gene>
    <name evidence="11" type="ORF">F3Y22_tig00010263pilonHSYRG00209</name>
</gene>
<protein>
    <submittedName>
        <fullName evidence="11">WD-repeat protein</fullName>
    </submittedName>
</protein>
<reference evidence="11" key="1">
    <citation type="submission" date="2019-09" db="EMBL/GenBank/DDBJ databases">
        <title>Draft genome information of white flower Hibiscus syriacus.</title>
        <authorList>
            <person name="Kim Y.-M."/>
        </authorList>
    </citation>
    <scope>NUCLEOTIDE SEQUENCE [LARGE SCALE GENOMIC DNA]</scope>
    <source>
        <strain evidence="11">YM2019G1</strain>
    </source>
</reference>
<evidence type="ECO:0000256" key="4">
    <source>
        <dbReference type="ARBA" id="ARBA00022729"/>
    </source>
</evidence>
<keyword evidence="7" id="KW-0472">Membrane</keyword>
<comment type="subcellular location">
    <subcellularLocation>
        <location evidence="1">Membrane</location>
        <topology evidence="1">Single-pass membrane protein</topology>
    </subcellularLocation>
</comment>
<organism evidence="11 12">
    <name type="scientific">Hibiscus syriacus</name>
    <name type="common">Rose of Sharon</name>
    <dbReference type="NCBI Taxonomy" id="106335"/>
    <lineage>
        <taxon>Eukaryota</taxon>
        <taxon>Viridiplantae</taxon>
        <taxon>Streptophyta</taxon>
        <taxon>Embryophyta</taxon>
        <taxon>Tracheophyta</taxon>
        <taxon>Spermatophyta</taxon>
        <taxon>Magnoliopsida</taxon>
        <taxon>eudicotyledons</taxon>
        <taxon>Gunneridae</taxon>
        <taxon>Pentapetalae</taxon>
        <taxon>rosids</taxon>
        <taxon>malvids</taxon>
        <taxon>Malvales</taxon>
        <taxon>Malvaceae</taxon>
        <taxon>Malvoideae</taxon>
        <taxon>Hibiscus</taxon>
    </lineage>
</organism>
<dbReference type="InterPro" id="IPR013210">
    <property type="entry name" value="LRR_N_plant-typ"/>
</dbReference>
<name>A0A6A3C7B1_HIBSY</name>
<dbReference type="Pfam" id="PF00560">
    <property type="entry name" value="LRR_1"/>
    <property type="match status" value="1"/>
</dbReference>
<dbReference type="FunFam" id="3.80.10.10:FF:000095">
    <property type="entry name" value="LRR receptor-like serine/threonine-protein kinase GSO1"/>
    <property type="match status" value="1"/>
</dbReference>
<dbReference type="AlphaFoldDB" id="A0A6A3C7B1"/>
<feature type="signal peptide" evidence="8">
    <location>
        <begin position="1"/>
        <end position="35"/>
    </location>
</feature>
<dbReference type="PANTHER" id="PTHR48057">
    <property type="entry name" value="LEUCINE-RICH REPEAT SERINE/THREONINE-PROTEIN KINASE 1"/>
    <property type="match status" value="1"/>
</dbReference>
<dbReference type="Proteomes" id="UP000436088">
    <property type="component" value="Unassembled WGS sequence"/>
</dbReference>
<feature type="domain" description="Leucine-rich repeat-containing N-terminal plant-type" evidence="9">
    <location>
        <begin position="37"/>
        <end position="75"/>
    </location>
</feature>
<evidence type="ECO:0000259" key="10">
    <source>
        <dbReference type="Pfam" id="PF23598"/>
    </source>
</evidence>
<dbReference type="SMART" id="SM00369">
    <property type="entry name" value="LRR_TYP"/>
    <property type="match status" value="3"/>
</dbReference>
<feature type="chain" id="PRO_5025367029" evidence="8">
    <location>
        <begin position="36"/>
        <end position="420"/>
    </location>
</feature>
<dbReference type="Pfam" id="PF23598">
    <property type="entry name" value="LRR_14"/>
    <property type="match status" value="1"/>
</dbReference>
<keyword evidence="3" id="KW-0812">Transmembrane</keyword>